<dbReference type="PANTHER" id="PTHR21567:SF9">
    <property type="entry name" value="CLIP-ASSOCIATING PROTEIN"/>
    <property type="match status" value="1"/>
</dbReference>
<evidence type="ECO:0000259" key="2">
    <source>
        <dbReference type="Pfam" id="PF12348"/>
    </source>
</evidence>
<proteinExistence type="predicted"/>
<evidence type="ECO:0000256" key="1">
    <source>
        <dbReference type="SAM" id="MobiDB-lite"/>
    </source>
</evidence>
<dbReference type="GO" id="GO:0000226">
    <property type="term" value="P:microtubule cytoskeleton organization"/>
    <property type="evidence" value="ECO:0007669"/>
    <property type="project" value="TreeGrafter"/>
</dbReference>
<reference evidence="3" key="1">
    <citation type="submission" date="2021-01" db="EMBL/GenBank/DDBJ databases">
        <authorList>
            <person name="Corre E."/>
            <person name="Pelletier E."/>
            <person name="Niang G."/>
            <person name="Scheremetjew M."/>
            <person name="Finn R."/>
            <person name="Kale V."/>
            <person name="Holt S."/>
            <person name="Cochrane G."/>
            <person name="Meng A."/>
            <person name="Brown T."/>
            <person name="Cohen L."/>
        </authorList>
    </citation>
    <scope>NUCLEOTIDE SEQUENCE</scope>
    <source>
        <strain evidence="3">CCMP 769</strain>
    </source>
</reference>
<dbReference type="GO" id="GO:0005881">
    <property type="term" value="C:cytoplasmic microtubule"/>
    <property type="evidence" value="ECO:0007669"/>
    <property type="project" value="TreeGrafter"/>
</dbReference>
<dbReference type="SUPFAM" id="SSF48371">
    <property type="entry name" value="ARM repeat"/>
    <property type="match status" value="1"/>
</dbReference>
<dbReference type="GO" id="GO:0005819">
    <property type="term" value="C:spindle"/>
    <property type="evidence" value="ECO:0007669"/>
    <property type="project" value="UniProtKB-ARBA"/>
</dbReference>
<accession>A0A7S2Z9A0</accession>
<feature type="domain" description="CLASP N-terminal" evidence="2">
    <location>
        <begin position="97"/>
        <end position="304"/>
    </location>
</feature>
<sequence length="389" mass="43468">MNSQYASVFSSRPTTRAFQKLMDDPEALAVEADRYSRALHQRELARRKRRDRHYGQVEILRSVENVPTAQPQIDLWELPGYEEGCGLPKSISVSVVDKEVETLVRLLGSLDQEWTHRVAGMKRLTTVLTSESGKRAFQVHHAKAIKEGLVLQLTDLRSSLVKEACDSIALALELGTEAFEPFSGFIVSAGLNVIIKTTKVVRDAGDMMIRRIIRAVQPDKSHLDTICRAVSTGAHPVEREFCAKYISKLISRGAPPEPIGSSLLAGITDSAERVRKECRSAFIEYERKWPQAAETIFNRYANLARDERSPFCPEQNLIQVTSSCRMDATSQRKVRGVGKTNVSRVPIAELRRNAALQRKMTAKSNVPMSSNPQTNDENNPAIINSLIIQ</sequence>
<dbReference type="InterPro" id="IPR011989">
    <property type="entry name" value="ARM-like"/>
</dbReference>
<evidence type="ECO:0000313" key="3">
    <source>
        <dbReference type="EMBL" id="CAE0032837.1"/>
    </source>
</evidence>
<protein>
    <recommendedName>
        <fullName evidence="2">CLASP N-terminal domain-containing protein</fullName>
    </recommendedName>
</protein>
<feature type="region of interest" description="Disordered" evidence="1">
    <location>
        <begin position="359"/>
        <end position="383"/>
    </location>
</feature>
<dbReference type="Pfam" id="PF12348">
    <property type="entry name" value="CLASP_N"/>
    <property type="match status" value="1"/>
</dbReference>
<name>A0A7S2Z9A0_9RHOD</name>
<feature type="compositionally biased region" description="Polar residues" evidence="1">
    <location>
        <begin position="362"/>
        <end position="383"/>
    </location>
</feature>
<dbReference type="Gene3D" id="1.25.10.10">
    <property type="entry name" value="Leucine-rich Repeat Variant"/>
    <property type="match status" value="1"/>
</dbReference>
<dbReference type="EMBL" id="HBHW01000958">
    <property type="protein sequence ID" value="CAE0032837.1"/>
    <property type="molecule type" value="Transcribed_RNA"/>
</dbReference>
<dbReference type="InterPro" id="IPR024395">
    <property type="entry name" value="CLASP_N_dom"/>
</dbReference>
<dbReference type="AlphaFoldDB" id="A0A7S2Z9A0"/>
<dbReference type="PANTHER" id="PTHR21567">
    <property type="entry name" value="CLASP"/>
    <property type="match status" value="1"/>
</dbReference>
<dbReference type="InterPro" id="IPR016024">
    <property type="entry name" value="ARM-type_fold"/>
</dbReference>
<dbReference type="GO" id="GO:0008017">
    <property type="term" value="F:microtubule binding"/>
    <property type="evidence" value="ECO:0007669"/>
    <property type="project" value="TreeGrafter"/>
</dbReference>
<organism evidence="3">
    <name type="scientific">Rhodosorus marinus</name>
    <dbReference type="NCBI Taxonomy" id="101924"/>
    <lineage>
        <taxon>Eukaryota</taxon>
        <taxon>Rhodophyta</taxon>
        <taxon>Stylonematophyceae</taxon>
        <taxon>Stylonematales</taxon>
        <taxon>Stylonemataceae</taxon>
        <taxon>Rhodosorus</taxon>
    </lineage>
</organism>
<gene>
    <name evidence="3" type="ORF">RMAR00112_LOCUS777</name>
</gene>
<dbReference type="GO" id="GO:0000278">
    <property type="term" value="P:mitotic cell cycle"/>
    <property type="evidence" value="ECO:0007669"/>
    <property type="project" value="UniProtKB-ARBA"/>
</dbReference>